<evidence type="ECO:0008006" key="6">
    <source>
        <dbReference type="Google" id="ProtNLM"/>
    </source>
</evidence>
<keyword evidence="3" id="KW-0812">Transmembrane</keyword>
<dbReference type="Pfam" id="PF13812">
    <property type="entry name" value="PPR_3"/>
    <property type="match status" value="1"/>
</dbReference>
<dbReference type="AlphaFoldDB" id="A0AA36MUA6"/>
<dbReference type="PANTHER" id="PTHR47447">
    <property type="entry name" value="OS03G0856100 PROTEIN"/>
    <property type="match status" value="1"/>
</dbReference>
<dbReference type="EMBL" id="CAUJNA010000724">
    <property type="protein sequence ID" value="CAJ1380579.1"/>
    <property type="molecule type" value="Genomic_DNA"/>
</dbReference>
<evidence type="ECO:0000256" key="2">
    <source>
        <dbReference type="PROSITE-ProRule" id="PRU00708"/>
    </source>
</evidence>
<dbReference type="PROSITE" id="PS51375">
    <property type="entry name" value="PPR"/>
    <property type="match status" value="2"/>
</dbReference>
<keyword evidence="5" id="KW-1185">Reference proteome</keyword>
<dbReference type="PANTHER" id="PTHR47447:SF23">
    <property type="entry name" value="PENTACOTRIPEPTIDE-REPEAT REGION OF PRORP DOMAIN-CONTAINING PROTEIN"/>
    <property type="match status" value="1"/>
</dbReference>
<protein>
    <recommendedName>
        <fullName evidence="6">Pentatricopeptide repeat-containing protein</fullName>
    </recommendedName>
</protein>
<keyword evidence="3" id="KW-1133">Transmembrane helix</keyword>
<keyword evidence="1" id="KW-0677">Repeat</keyword>
<proteinExistence type="predicted"/>
<dbReference type="InterPro" id="IPR002885">
    <property type="entry name" value="PPR_rpt"/>
</dbReference>
<dbReference type="NCBIfam" id="TIGR00756">
    <property type="entry name" value="PPR"/>
    <property type="match status" value="2"/>
</dbReference>
<evidence type="ECO:0000313" key="5">
    <source>
        <dbReference type="Proteomes" id="UP001178507"/>
    </source>
</evidence>
<reference evidence="4" key="1">
    <citation type="submission" date="2023-08" db="EMBL/GenBank/DDBJ databases">
        <authorList>
            <person name="Chen Y."/>
            <person name="Shah S."/>
            <person name="Dougan E. K."/>
            <person name="Thang M."/>
            <person name="Chan C."/>
        </authorList>
    </citation>
    <scope>NUCLEOTIDE SEQUENCE</scope>
</reference>
<comment type="caution">
    <text evidence="4">The sequence shown here is derived from an EMBL/GenBank/DDBJ whole genome shotgun (WGS) entry which is preliminary data.</text>
</comment>
<accession>A0AA36MUA6</accession>
<evidence type="ECO:0000256" key="3">
    <source>
        <dbReference type="SAM" id="Phobius"/>
    </source>
</evidence>
<name>A0AA36MUA6_9DINO</name>
<sequence length="464" mass="51295">MSLAPPAGDGPRFFARALSIGIELCIFLVTVVTAFIFSQFRKKHLEWTKLKVSPLEEKAPVASSRKLSQGELWRSGSELKRSDGKWVAAAMEGISTGARDPAHTTRTVNHVLNLYENLLTKLAEQDLRLSEAAALHQTVECYASLVYCVIRASRYNLVERLLDDMVSQGVARPLHFYESTMKQLAGVKKYKLALSVYDRLAADGLQPSAVTLSCLINFSVEVGELQRAISFFKALSSVNTPSIRAYMTVLRVHSMRQDWPSTIWTIRDMQRRGVAVDTLALNVALGTGVTEHLEEVEALVEEADSVDTVSYNTLIKGHAQRGDVGKARQALRRLVQRNLRPNAITFNTVMDAAVRAGDAPMSWQILEQMQQRGLKPDRFTCSILVKGLAKSAEPDLRKALALIQQVAPSCDKAFLTHVLHSVLEACGTSAMAQQVFVEMRRHQISASPSAQKQLLQALAEANPE</sequence>
<evidence type="ECO:0000256" key="1">
    <source>
        <dbReference type="ARBA" id="ARBA00022737"/>
    </source>
</evidence>
<gene>
    <name evidence="4" type="ORF">EVOR1521_LOCUS8486</name>
</gene>
<feature type="repeat" description="PPR" evidence="2">
    <location>
        <begin position="307"/>
        <end position="341"/>
    </location>
</feature>
<dbReference type="Proteomes" id="UP001178507">
    <property type="component" value="Unassembled WGS sequence"/>
</dbReference>
<dbReference type="Pfam" id="PF01535">
    <property type="entry name" value="PPR"/>
    <property type="match status" value="1"/>
</dbReference>
<dbReference type="InterPro" id="IPR011990">
    <property type="entry name" value="TPR-like_helical_dom_sf"/>
</dbReference>
<evidence type="ECO:0000313" key="4">
    <source>
        <dbReference type="EMBL" id="CAJ1380579.1"/>
    </source>
</evidence>
<feature type="transmembrane region" description="Helical" evidence="3">
    <location>
        <begin position="13"/>
        <end position="37"/>
    </location>
</feature>
<feature type="repeat" description="PPR" evidence="2">
    <location>
        <begin position="342"/>
        <end position="376"/>
    </location>
</feature>
<dbReference type="Pfam" id="PF13041">
    <property type="entry name" value="PPR_2"/>
    <property type="match status" value="1"/>
</dbReference>
<organism evidence="4 5">
    <name type="scientific">Effrenium voratum</name>
    <dbReference type="NCBI Taxonomy" id="2562239"/>
    <lineage>
        <taxon>Eukaryota</taxon>
        <taxon>Sar</taxon>
        <taxon>Alveolata</taxon>
        <taxon>Dinophyceae</taxon>
        <taxon>Suessiales</taxon>
        <taxon>Symbiodiniaceae</taxon>
        <taxon>Effrenium</taxon>
    </lineage>
</organism>
<keyword evidence="3" id="KW-0472">Membrane</keyword>
<dbReference type="Gene3D" id="1.25.40.10">
    <property type="entry name" value="Tetratricopeptide repeat domain"/>
    <property type="match status" value="2"/>
</dbReference>